<feature type="region of interest" description="Disordered" evidence="1">
    <location>
        <begin position="99"/>
        <end position="122"/>
    </location>
</feature>
<organism evidence="2 3">
    <name type="scientific">Haloferax sulfurifontis</name>
    <dbReference type="NCBI Taxonomy" id="255616"/>
    <lineage>
        <taxon>Archaea</taxon>
        <taxon>Methanobacteriati</taxon>
        <taxon>Methanobacteriota</taxon>
        <taxon>Stenosarchaea group</taxon>
        <taxon>Halobacteria</taxon>
        <taxon>Halobacteriales</taxon>
        <taxon>Haloferacaceae</taxon>
        <taxon>Haloferax</taxon>
    </lineage>
</organism>
<comment type="caution">
    <text evidence="2">The sequence shown here is derived from an EMBL/GenBank/DDBJ whole genome shotgun (WGS) entry which is preliminary data.</text>
</comment>
<dbReference type="Proteomes" id="UP000646833">
    <property type="component" value="Unassembled WGS sequence"/>
</dbReference>
<dbReference type="RefSeq" id="WP_188423303.1">
    <property type="nucleotide sequence ID" value="NZ_BMCI01000002.1"/>
</dbReference>
<dbReference type="EMBL" id="BMCI01000002">
    <property type="protein sequence ID" value="GGC49759.1"/>
    <property type="molecule type" value="Genomic_DNA"/>
</dbReference>
<evidence type="ECO:0000313" key="2">
    <source>
        <dbReference type="EMBL" id="GGC49759.1"/>
    </source>
</evidence>
<dbReference type="AlphaFoldDB" id="A0A830DPT2"/>
<protein>
    <submittedName>
        <fullName evidence="2">Uncharacterized protein</fullName>
    </submittedName>
</protein>
<name>A0A830DPT2_9EURY</name>
<evidence type="ECO:0000313" key="3">
    <source>
        <dbReference type="Proteomes" id="UP000646833"/>
    </source>
</evidence>
<accession>A0A830DPT2</accession>
<evidence type="ECO:0000256" key="1">
    <source>
        <dbReference type="SAM" id="MobiDB-lite"/>
    </source>
</evidence>
<sequence length="122" mass="13513">MSTTTPSNTDESLDVLPQPIRHRLSELPDDVWAGELADVVCVHCGHNSWAETDDELGYERHWAHHVDAYECLYCGATGGRVVDGRNDTPVTSRHVGCMESTRAPSIPEIDPENPPWADDSDE</sequence>
<reference evidence="2" key="2">
    <citation type="submission" date="2020-09" db="EMBL/GenBank/DDBJ databases">
        <authorList>
            <person name="Sun Q."/>
            <person name="Sedlacek I."/>
        </authorList>
    </citation>
    <scope>NUCLEOTIDE SEQUENCE</scope>
    <source>
        <strain evidence="2">CCM 7217</strain>
    </source>
</reference>
<gene>
    <name evidence="2" type="ORF">GCM10007209_09270</name>
</gene>
<reference evidence="2" key="1">
    <citation type="journal article" date="2014" name="Int. J. Syst. Evol. Microbiol.">
        <title>Complete genome sequence of Corynebacterium casei LMG S-19264T (=DSM 44701T), isolated from a smear-ripened cheese.</title>
        <authorList>
            <consortium name="US DOE Joint Genome Institute (JGI-PGF)"/>
            <person name="Walter F."/>
            <person name="Albersmeier A."/>
            <person name="Kalinowski J."/>
            <person name="Ruckert C."/>
        </authorList>
    </citation>
    <scope>NUCLEOTIDE SEQUENCE</scope>
    <source>
        <strain evidence="2">CCM 7217</strain>
    </source>
</reference>
<proteinExistence type="predicted"/>